<comment type="subcellular location">
    <subcellularLocation>
        <location evidence="1 9">Cell inner membrane</location>
        <topology evidence="1 9">Multi-pass membrane protein</topology>
    </subcellularLocation>
</comment>
<evidence type="ECO:0000256" key="2">
    <source>
        <dbReference type="ARBA" id="ARBA00022448"/>
    </source>
</evidence>
<feature type="transmembrane region" description="Helical" evidence="9">
    <location>
        <begin position="47"/>
        <end position="64"/>
    </location>
</feature>
<feature type="transmembrane region" description="Helical" evidence="9">
    <location>
        <begin position="12"/>
        <end position="32"/>
    </location>
</feature>
<keyword evidence="3" id="KW-1003">Cell membrane</keyword>
<reference evidence="11 12" key="1">
    <citation type="submission" date="2016-10" db="EMBL/GenBank/DDBJ databases">
        <title>The Draft Genome Sequence of the Potato Rhizosphere Bacteria Ochrobactrum sp. IPA7.2.</title>
        <authorList>
            <person name="Gogoleva N.E."/>
            <person name="Khlopko Y.A."/>
            <person name="Burygin G.L."/>
            <person name="Plotnikov A.O."/>
        </authorList>
    </citation>
    <scope>NUCLEOTIDE SEQUENCE [LARGE SCALE GENOMIC DNA]</scope>
    <source>
        <strain evidence="11 12">IPA7.2</strain>
    </source>
</reference>
<dbReference type="OrthoDB" id="5878939at2"/>
<keyword evidence="6 9" id="KW-1133">Transmembrane helix</keyword>
<evidence type="ECO:0000256" key="4">
    <source>
        <dbReference type="ARBA" id="ARBA00022519"/>
    </source>
</evidence>
<dbReference type="PANTHER" id="PTHR35011:SF2">
    <property type="entry name" value="2,3-DIKETO-L-GULONATE TRAP TRANSPORTER SMALL PERMEASE PROTEIN YIAM"/>
    <property type="match status" value="1"/>
</dbReference>
<keyword evidence="4 9" id="KW-0997">Cell inner membrane</keyword>
<evidence type="ECO:0000256" key="6">
    <source>
        <dbReference type="ARBA" id="ARBA00022989"/>
    </source>
</evidence>
<comment type="similarity">
    <text evidence="8 9">Belongs to the TRAP transporter small permease family.</text>
</comment>
<evidence type="ECO:0000256" key="8">
    <source>
        <dbReference type="ARBA" id="ARBA00038436"/>
    </source>
</evidence>
<keyword evidence="7 9" id="KW-0472">Membrane</keyword>
<comment type="caution">
    <text evidence="11">The sequence shown here is derived from an EMBL/GenBank/DDBJ whole genome shotgun (WGS) entry which is preliminary data.</text>
</comment>
<dbReference type="Pfam" id="PF04290">
    <property type="entry name" value="DctQ"/>
    <property type="match status" value="1"/>
</dbReference>
<dbReference type="GO" id="GO:0005886">
    <property type="term" value="C:plasma membrane"/>
    <property type="evidence" value="ECO:0007669"/>
    <property type="project" value="UniProtKB-SubCell"/>
</dbReference>
<keyword evidence="2 9" id="KW-0813">Transport</keyword>
<accession>A0A1J6HCM2</accession>
<evidence type="ECO:0000256" key="1">
    <source>
        <dbReference type="ARBA" id="ARBA00004429"/>
    </source>
</evidence>
<dbReference type="InterPro" id="IPR055348">
    <property type="entry name" value="DctQ"/>
</dbReference>
<evidence type="ECO:0000313" key="11">
    <source>
        <dbReference type="EMBL" id="OIS90869.1"/>
    </source>
</evidence>
<organism evidence="11 12">
    <name type="scientific">Brucella cytisi</name>
    <dbReference type="NCBI Taxonomy" id="407152"/>
    <lineage>
        <taxon>Bacteria</taxon>
        <taxon>Pseudomonadati</taxon>
        <taxon>Pseudomonadota</taxon>
        <taxon>Alphaproteobacteria</taxon>
        <taxon>Hyphomicrobiales</taxon>
        <taxon>Brucellaceae</taxon>
        <taxon>Brucella/Ochrobactrum group</taxon>
        <taxon>Brucella</taxon>
    </lineage>
</organism>
<dbReference type="PANTHER" id="PTHR35011">
    <property type="entry name" value="2,3-DIKETO-L-GULONATE TRAP TRANSPORTER SMALL PERMEASE PROTEIN YIAM"/>
    <property type="match status" value="1"/>
</dbReference>
<gene>
    <name evidence="11" type="ORF">BLA27_24470</name>
</gene>
<evidence type="ECO:0000256" key="5">
    <source>
        <dbReference type="ARBA" id="ARBA00022692"/>
    </source>
</evidence>
<dbReference type="EMBL" id="MOEC01000039">
    <property type="protein sequence ID" value="OIS90869.1"/>
    <property type="molecule type" value="Genomic_DNA"/>
</dbReference>
<feature type="domain" description="Tripartite ATP-independent periplasmic transporters DctQ component" evidence="10">
    <location>
        <begin position="23"/>
        <end position="151"/>
    </location>
</feature>
<evidence type="ECO:0000259" key="10">
    <source>
        <dbReference type="Pfam" id="PF04290"/>
    </source>
</evidence>
<evidence type="ECO:0000256" key="3">
    <source>
        <dbReference type="ARBA" id="ARBA00022475"/>
    </source>
</evidence>
<name>A0A1J6HCM2_9HYPH</name>
<protein>
    <recommendedName>
        <fullName evidence="9">TRAP transporter small permease protein</fullName>
    </recommendedName>
</protein>
<evidence type="ECO:0000313" key="12">
    <source>
        <dbReference type="Proteomes" id="UP000182985"/>
    </source>
</evidence>
<dbReference type="InterPro" id="IPR007387">
    <property type="entry name" value="TRAP_DctQ"/>
</dbReference>
<dbReference type="GO" id="GO:0022857">
    <property type="term" value="F:transmembrane transporter activity"/>
    <property type="evidence" value="ECO:0007669"/>
    <property type="project" value="UniProtKB-UniRule"/>
</dbReference>
<keyword evidence="5 9" id="KW-0812">Transmembrane</keyword>
<keyword evidence="12" id="KW-1185">Reference proteome</keyword>
<feature type="transmembrane region" description="Helical" evidence="9">
    <location>
        <begin position="127"/>
        <end position="148"/>
    </location>
</feature>
<dbReference type="AlphaFoldDB" id="A0A1J6HCM2"/>
<proteinExistence type="inferred from homology"/>
<feature type="transmembrane region" description="Helical" evidence="9">
    <location>
        <begin position="85"/>
        <end position="107"/>
    </location>
</feature>
<dbReference type="GO" id="GO:0015740">
    <property type="term" value="P:C4-dicarboxylate transport"/>
    <property type="evidence" value="ECO:0007669"/>
    <property type="project" value="TreeGrafter"/>
</dbReference>
<comment type="subunit">
    <text evidence="9">The complex comprises the extracytoplasmic solute receptor protein and the two transmembrane proteins.</text>
</comment>
<comment type="function">
    <text evidence="9">Part of the tripartite ATP-independent periplasmic (TRAP) transport system.</text>
</comment>
<dbReference type="RefSeq" id="WP_071633957.1">
    <property type="nucleotide sequence ID" value="NZ_JBCAUP010000032.1"/>
</dbReference>
<dbReference type="Proteomes" id="UP000182985">
    <property type="component" value="Unassembled WGS sequence"/>
</dbReference>
<sequence>MTKLFKGLEGICRLLILAAFLLLMGAVLLQVYARTFLSSAPVWTEELTRFCLLYIGALGAGLALRSGDMVNVDLLCESLPGRMPWLLRLVSAALTVAFAAILLPAAWDYTMIGSRQTAPSLGWRMDFVHATQFILLVALGLWALMRIIEMLSGRHDGRPIPNSEEN</sequence>
<evidence type="ECO:0000256" key="7">
    <source>
        <dbReference type="ARBA" id="ARBA00023136"/>
    </source>
</evidence>
<evidence type="ECO:0000256" key="9">
    <source>
        <dbReference type="RuleBase" id="RU369079"/>
    </source>
</evidence>